<feature type="compositionally biased region" description="Low complexity" evidence="1">
    <location>
        <begin position="703"/>
        <end position="716"/>
    </location>
</feature>
<feature type="non-terminal residue" evidence="3">
    <location>
        <position position="1"/>
    </location>
</feature>
<organism evidence="3 4">
    <name type="scientific">Pristionchus entomophagus</name>
    <dbReference type="NCBI Taxonomy" id="358040"/>
    <lineage>
        <taxon>Eukaryota</taxon>
        <taxon>Metazoa</taxon>
        <taxon>Ecdysozoa</taxon>
        <taxon>Nematoda</taxon>
        <taxon>Chromadorea</taxon>
        <taxon>Rhabditida</taxon>
        <taxon>Rhabditina</taxon>
        <taxon>Diplogasteromorpha</taxon>
        <taxon>Diplogasteroidea</taxon>
        <taxon>Neodiplogasteridae</taxon>
        <taxon>Pristionchus</taxon>
    </lineage>
</organism>
<reference evidence="3" key="1">
    <citation type="submission" date="2023-10" db="EMBL/GenBank/DDBJ databases">
        <title>Genome assembly of Pristionchus species.</title>
        <authorList>
            <person name="Yoshida K."/>
            <person name="Sommer R.J."/>
        </authorList>
    </citation>
    <scope>NUCLEOTIDE SEQUENCE</scope>
    <source>
        <strain evidence="3">RS0144</strain>
    </source>
</reference>
<keyword evidence="2" id="KW-1133">Transmembrane helix</keyword>
<evidence type="ECO:0000256" key="2">
    <source>
        <dbReference type="SAM" id="Phobius"/>
    </source>
</evidence>
<feature type="transmembrane region" description="Helical" evidence="2">
    <location>
        <begin position="215"/>
        <end position="238"/>
    </location>
</feature>
<keyword evidence="4" id="KW-1185">Reference proteome</keyword>
<dbReference type="Proteomes" id="UP001432027">
    <property type="component" value="Unassembled WGS sequence"/>
</dbReference>
<keyword evidence="2" id="KW-0472">Membrane</keyword>
<keyword evidence="2" id="KW-0812">Transmembrane</keyword>
<evidence type="ECO:0000313" key="3">
    <source>
        <dbReference type="EMBL" id="GMS90171.1"/>
    </source>
</evidence>
<feature type="compositionally biased region" description="Low complexity" evidence="1">
    <location>
        <begin position="657"/>
        <end position="695"/>
    </location>
</feature>
<evidence type="ECO:0000256" key="1">
    <source>
        <dbReference type="SAM" id="MobiDB-lite"/>
    </source>
</evidence>
<dbReference type="AlphaFoldDB" id="A0AAV5TED8"/>
<proteinExistence type="predicted"/>
<gene>
    <name evidence="3" type="ORF">PENTCL1PPCAC_12346</name>
</gene>
<protein>
    <submittedName>
        <fullName evidence="3">Uncharacterized protein</fullName>
    </submittedName>
</protein>
<comment type="caution">
    <text evidence="3">The sequence shown here is derived from an EMBL/GenBank/DDBJ whole genome shotgun (WGS) entry which is preliminary data.</text>
</comment>
<dbReference type="EMBL" id="BTSX01000003">
    <property type="protein sequence ID" value="GMS90171.1"/>
    <property type="molecule type" value="Genomic_DNA"/>
</dbReference>
<sequence>NGFPKAVADPTQYEIFCAAKFDETCENPNTYCDPATDPKCPIYTKGSPGKAATLKCPGMKWEIDEKQYLLDHDPVCKPDFMYNSKSAVFYTKLPSGAPRKTEDINKHKCFTEYDCTKRSKLNIVACDENKDTENKCAKVDDSNGILKCADNRKLQIYSYRTNATILATTYTCDKSSGNWINATGDALEIDSRISCPGNSTGEPKNASEADLSDEAVLAITGVIIVLAGIGILVGAYYLRRCWLRRKFRAVKENKCWRTMKKSTRIQNCKNLFSDVMEATPTEDSLRITHGFNQIQLLLDEQIQDAECWEEAYPFLMRFQGAIRKKDFRIWHMFTRYMYLEAKKILDKHGWLSKKPIRNNKEDGLLRVAAIQMLSFALCDPTNEDAEELIIIGWRKLGFKAVEQYPHCGVLWTAMMHARGSRIRKRMSCTTSYFSPRWFKYPEFIKTLRTIAFEDSKLSKKMAIPAKDVMPVFGTVAQQAAFALGSSPKHTFHMDHAQELMTTPSPQGAHDGGTVQLTYFEGICMSLTRNPVPLIMMALRLWPNRQPVFMEKIHKIAPASLWNELIERTSRIVIYYGRPLDAKRLLDRFIPTRNVESLLGQLNLEQQRFADTMDKQLEEVREWFETRTDIETLKGKPVYTTDGNKHLDARIDADAAKAEAPAAETDAAAPAPDSAAPNPNAASPTPYAAAPNAATPIPNPAAPTPNAAATVAPPAAP</sequence>
<accession>A0AAV5TED8</accession>
<name>A0AAV5TED8_9BILA</name>
<evidence type="ECO:0000313" key="4">
    <source>
        <dbReference type="Proteomes" id="UP001432027"/>
    </source>
</evidence>
<feature type="region of interest" description="Disordered" evidence="1">
    <location>
        <begin position="654"/>
        <end position="716"/>
    </location>
</feature>